<feature type="transmembrane region" description="Helical" evidence="1">
    <location>
        <begin position="94"/>
        <end position="117"/>
    </location>
</feature>
<accession>A0A0F9PEN8</accession>
<comment type="caution">
    <text evidence="2">The sequence shown here is derived from an EMBL/GenBank/DDBJ whole genome shotgun (WGS) entry which is preliminary data.</text>
</comment>
<proteinExistence type="predicted"/>
<keyword evidence="1" id="KW-1133">Transmembrane helix</keyword>
<name>A0A0F9PEN8_9ZZZZ</name>
<reference evidence="2" key="1">
    <citation type="journal article" date="2015" name="Nature">
        <title>Complex archaea that bridge the gap between prokaryotes and eukaryotes.</title>
        <authorList>
            <person name="Spang A."/>
            <person name="Saw J.H."/>
            <person name="Jorgensen S.L."/>
            <person name="Zaremba-Niedzwiedzka K."/>
            <person name="Martijn J."/>
            <person name="Lind A.E."/>
            <person name="van Eijk R."/>
            <person name="Schleper C."/>
            <person name="Guy L."/>
            <person name="Ettema T.J."/>
        </authorList>
    </citation>
    <scope>NUCLEOTIDE SEQUENCE</scope>
</reference>
<keyword evidence="1" id="KW-0812">Transmembrane</keyword>
<gene>
    <name evidence="2" type="ORF">LCGC14_1224930</name>
</gene>
<dbReference type="AlphaFoldDB" id="A0A0F9PEN8"/>
<protein>
    <submittedName>
        <fullName evidence="2">Uncharacterized protein</fullName>
    </submittedName>
</protein>
<evidence type="ECO:0000313" key="2">
    <source>
        <dbReference type="EMBL" id="KKM91802.1"/>
    </source>
</evidence>
<sequence length="122" mass="13320">MPPQDETNALHLISDILDKLIDSQTASTEANTGLKESIDDMNDTLKAMHSHFTNGFRAELKSHVTTELEEIKENLSINTSKTKELCNTLMKPSFWVKLVATIVGSLAILIIGGIKLIEALGG</sequence>
<organism evidence="2">
    <name type="scientific">marine sediment metagenome</name>
    <dbReference type="NCBI Taxonomy" id="412755"/>
    <lineage>
        <taxon>unclassified sequences</taxon>
        <taxon>metagenomes</taxon>
        <taxon>ecological metagenomes</taxon>
    </lineage>
</organism>
<dbReference type="EMBL" id="LAZR01006486">
    <property type="protein sequence ID" value="KKM91802.1"/>
    <property type="molecule type" value="Genomic_DNA"/>
</dbReference>
<evidence type="ECO:0000256" key="1">
    <source>
        <dbReference type="SAM" id="Phobius"/>
    </source>
</evidence>
<keyword evidence="1" id="KW-0472">Membrane</keyword>